<feature type="compositionally biased region" description="Basic and acidic residues" evidence="1">
    <location>
        <begin position="234"/>
        <end position="248"/>
    </location>
</feature>
<evidence type="ECO:0000256" key="1">
    <source>
        <dbReference type="SAM" id="MobiDB-lite"/>
    </source>
</evidence>
<evidence type="ECO:0000313" key="2">
    <source>
        <dbReference type="EMBL" id="OAF63381.1"/>
    </source>
</evidence>
<dbReference type="AlphaFoldDB" id="A0A177APR4"/>
<feature type="region of interest" description="Disordered" evidence="1">
    <location>
        <begin position="1"/>
        <end position="78"/>
    </location>
</feature>
<proteinExistence type="predicted"/>
<protein>
    <submittedName>
        <fullName evidence="2">Uncharacterized protein</fullName>
    </submittedName>
</protein>
<feature type="compositionally biased region" description="Polar residues" evidence="1">
    <location>
        <begin position="1"/>
        <end position="11"/>
    </location>
</feature>
<dbReference type="RefSeq" id="XP_024328650.1">
    <property type="nucleotide sequence ID" value="XM_024463829.1"/>
</dbReference>
<dbReference type="OrthoDB" id="3492129at2759"/>
<feature type="region of interest" description="Disordered" evidence="1">
    <location>
        <begin position="228"/>
        <end position="251"/>
    </location>
</feature>
<dbReference type="GeneID" id="36283232"/>
<feature type="compositionally biased region" description="Polar residues" evidence="1">
    <location>
        <begin position="100"/>
        <end position="111"/>
    </location>
</feature>
<dbReference type="VEuPathDB" id="FungiDB:GMDG_06198"/>
<name>A0A177APR4_9PEZI</name>
<sequence>MASNETKNAQAAKQVGTPRQVEFIEPKTLKNPGRQRPYNLRPLSTTHIKPEQRPRGSPYPYRSNSPYREPPETPTSAISLATPSLAGVRKYYRENGLHTALQSPLSPSPQTFMPGRSRRYSSLSPSGLVTRFDGLHASSPLSTSSSPIKSRRSFAEESRDMLLAGTNRSDLSRASSVSADSREHRPNPNLPPRLLGKPPPRRLREYGHVYLGNAASADVFVRAMHSRVPNQNKGRREPVMSNTGKDENYVTIPQSDNDHVVIRARVIPYSKERKPFLIQRRFSKADIEVSRPTTTAESKGEPEEKNDKPDAGSAMEDEGTENDSEKMAAARVAPEEPASTSPQPASAAKSSPPEKETPKPTSAGLKRRVMPIHMDYALKYLPILGAIMLSGYIHRGDTIDIPLPHPEAWSDTIAYVYTGAGAVSEAIKANVAHLAGTVEKGS</sequence>
<dbReference type="eggNOG" id="ENOG502RJJE">
    <property type="taxonomic scope" value="Eukaryota"/>
</dbReference>
<gene>
    <name evidence="2" type="ORF">VC83_00133</name>
</gene>
<accession>A0A177APR4</accession>
<feature type="region of interest" description="Disordered" evidence="1">
    <location>
        <begin position="100"/>
        <end position="201"/>
    </location>
</feature>
<dbReference type="EMBL" id="KV441386">
    <property type="protein sequence ID" value="OAF63381.1"/>
    <property type="molecule type" value="Genomic_DNA"/>
</dbReference>
<organism evidence="2">
    <name type="scientific">Pseudogymnoascus destructans</name>
    <dbReference type="NCBI Taxonomy" id="655981"/>
    <lineage>
        <taxon>Eukaryota</taxon>
        <taxon>Fungi</taxon>
        <taxon>Dikarya</taxon>
        <taxon>Ascomycota</taxon>
        <taxon>Pezizomycotina</taxon>
        <taxon>Leotiomycetes</taxon>
        <taxon>Thelebolales</taxon>
        <taxon>Thelebolaceae</taxon>
        <taxon>Pseudogymnoascus</taxon>
    </lineage>
</organism>
<reference evidence="2" key="1">
    <citation type="submission" date="2016-03" db="EMBL/GenBank/DDBJ databases">
        <title>Updated assembly of Pseudogymnoascus destructans, the fungus causing white-nose syndrome of bats.</title>
        <authorList>
            <person name="Palmer J.M."/>
            <person name="Drees K.P."/>
            <person name="Foster J.T."/>
            <person name="Lindner D.L."/>
        </authorList>
    </citation>
    <scope>NUCLEOTIDE SEQUENCE [LARGE SCALE GENOMIC DNA]</scope>
    <source>
        <strain evidence="2">20631-21</strain>
    </source>
</reference>
<dbReference type="Proteomes" id="UP000077154">
    <property type="component" value="Unassembled WGS sequence"/>
</dbReference>
<feature type="region of interest" description="Disordered" evidence="1">
    <location>
        <begin position="288"/>
        <end position="366"/>
    </location>
</feature>
<feature type="compositionally biased region" description="Low complexity" evidence="1">
    <location>
        <begin position="138"/>
        <end position="148"/>
    </location>
</feature>
<feature type="compositionally biased region" description="Polar residues" evidence="1">
    <location>
        <begin position="166"/>
        <end position="179"/>
    </location>
</feature>
<feature type="compositionally biased region" description="Low complexity" evidence="1">
    <location>
        <begin position="335"/>
        <end position="351"/>
    </location>
</feature>
<feature type="compositionally biased region" description="Basic and acidic residues" evidence="1">
    <location>
        <begin position="298"/>
        <end position="310"/>
    </location>
</feature>